<organism evidence="2 3">
    <name type="scientific">Qipengyuania psychrotolerans</name>
    <dbReference type="NCBI Taxonomy" id="2867238"/>
    <lineage>
        <taxon>Bacteria</taxon>
        <taxon>Pseudomonadati</taxon>
        <taxon>Pseudomonadota</taxon>
        <taxon>Alphaproteobacteria</taxon>
        <taxon>Sphingomonadales</taxon>
        <taxon>Erythrobacteraceae</taxon>
        <taxon>Qipengyuania</taxon>
    </lineage>
</organism>
<proteinExistence type="predicted"/>
<keyword evidence="3" id="KW-1185">Reference proteome</keyword>
<evidence type="ECO:0000256" key="1">
    <source>
        <dbReference type="SAM" id="SignalP"/>
    </source>
</evidence>
<dbReference type="EMBL" id="CP081297">
    <property type="protein sequence ID" value="QZD87312.1"/>
    <property type="molecule type" value="Genomic_DNA"/>
</dbReference>
<gene>
    <name evidence="2" type="ORF">K3166_00950</name>
</gene>
<feature type="chain" id="PRO_5047467622" evidence="1">
    <location>
        <begin position="33"/>
        <end position="55"/>
    </location>
</feature>
<evidence type="ECO:0000313" key="3">
    <source>
        <dbReference type="Proteomes" id="UP000824280"/>
    </source>
</evidence>
<sequence length="55" mass="5737">MSATQNMRRASRRTVRFATIAAALGVAGCFTAAFTFSGSEAQASAPAETQVLAQR</sequence>
<protein>
    <submittedName>
        <fullName evidence="2">Uncharacterized protein</fullName>
    </submittedName>
</protein>
<dbReference type="Proteomes" id="UP000824280">
    <property type="component" value="Chromosome"/>
</dbReference>
<name>A0ABX8ZE98_9SPHN</name>
<accession>A0ABX8ZE98</accession>
<evidence type="ECO:0000313" key="2">
    <source>
        <dbReference type="EMBL" id="QZD87312.1"/>
    </source>
</evidence>
<keyword evidence="1" id="KW-0732">Signal</keyword>
<dbReference type="RefSeq" id="WP_221422850.1">
    <property type="nucleotide sequence ID" value="NZ_CP081297.1"/>
</dbReference>
<feature type="signal peptide" evidence="1">
    <location>
        <begin position="1"/>
        <end position="32"/>
    </location>
</feature>
<reference evidence="2 3" key="1">
    <citation type="submission" date="2021-08" db="EMBL/GenBank/DDBJ databases">
        <title>Comparative Genomics Analysis of the Genus Qipengyuania Reveals Extensive Genetic Diversity and Metabolic Versatility, Including the Description of Fifteen Novel Species.</title>
        <authorList>
            <person name="Liu Y."/>
        </authorList>
    </citation>
    <scope>NUCLEOTIDE SEQUENCE [LARGE SCALE GENOMIC DNA]</scope>
    <source>
        <strain evidence="2 3">1XM2-8</strain>
    </source>
</reference>